<sequence>MGCLLFMCIPSLYAQNHVKHVVVVGFDGLGAYAVPKANMPHLKKLMEDGAFSLKARTVLPSSSAVNWASMIMGAGPTMHGYTE</sequence>
<gene>
    <name evidence="1" type="ORF">SAMN05660206_104148</name>
</gene>
<dbReference type="AlphaFoldDB" id="A0A1I6S7G0"/>
<dbReference type="STRING" id="683125.SAMN05660206_104148"/>
<organism evidence="1 2">
    <name type="scientific">Sphingobacterium wenxiniae</name>
    <dbReference type="NCBI Taxonomy" id="683125"/>
    <lineage>
        <taxon>Bacteria</taxon>
        <taxon>Pseudomonadati</taxon>
        <taxon>Bacteroidota</taxon>
        <taxon>Sphingobacteriia</taxon>
        <taxon>Sphingobacteriales</taxon>
        <taxon>Sphingobacteriaceae</taxon>
        <taxon>Sphingobacterium</taxon>
    </lineage>
</organism>
<keyword evidence="2" id="KW-1185">Reference proteome</keyword>
<name>A0A1I6S7G0_9SPHI</name>
<evidence type="ECO:0000313" key="2">
    <source>
        <dbReference type="Proteomes" id="UP000198785"/>
    </source>
</evidence>
<dbReference type="SUPFAM" id="SSF53649">
    <property type="entry name" value="Alkaline phosphatase-like"/>
    <property type="match status" value="1"/>
</dbReference>
<accession>A0A1I6S7G0</accession>
<dbReference type="Pfam" id="PF01663">
    <property type="entry name" value="Phosphodiest"/>
    <property type="match status" value="1"/>
</dbReference>
<dbReference type="InterPro" id="IPR017850">
    <property type="entry name" value="Alkaline_phosphatase_core_sf"/>
</dbReference>
<dbReference type="Proteomes" id="UP000198785">
    <property type="component" value="Unassembled WGS sequence"/>
</dbReference>
<evidence type="ECO:0000313" key="1">
    <source>
        <dbReference type="EMBL" id="SFS72905.1"/>
    </source>
</evidence>
<dbReference type="Gene3D" id="3.40.720.10">
    <property type="entry name" value="Alkaline Phosphatase, subunit A"/>
    <property type="match status" value="1"/>
</dbReference>
<dbReference type="InterPro" id="IPR002591">
    <property type="entry name" value="Phosphodiest/P_Trfase"/>
</dbReference>
<reference evidence="1 2" key="1">
    <citation type="submission" date="2016-10" db="EMBL/GenBank/DDBJ databases">
        <authorList>
            <person name="de Groot N.N."/>
        </authorList>
    </citation>
    <scope>NUCLEOTIDE SEQUENCE [LARGE SCALE GENOMIC DNA]</scope>
    <source>
        <strain evidence="1 2">DSM 22789</strain>
    </source>
</reference>
<dbReference type="EMBL" id="FOZZ01000004">
    <property type="protein sequence ID" value="SFS72905.1"/>
    <property type="molecule type" value="Genomic_DNA"/>
</dbReference>
<protein>
    <submittedName>
        <fullName evidence="1">Type I phosphodiesterase / nucleotide pyrophosphatase</fullName>
    </submittedName>
</protein>
<proteinExistence type="predicted"/>